<dbReference type="AlphaFoldDB" id="A0A1W1CZ54"/>
<feature type="coiled-coil region" evidence="10">
    <location>
        <begin position="74"/>
        <end position="144"/>
    </location>
</feature>
<evidence type="ECO:0000256" key="9">
    <source>
        <dbReference type="ARBA" id="ARBA00025198"/>
    </source>
</evidence>
<protein>
    <submittedName>
        <fullName evidence="12">ATP synthase F0 sector subunit b</fullName>
        <ecNumber evidence="12">3.6.3.14</ecNumber>
    </submittedName>
</protein>
<dbReference type="CDD" id="cd06503">
    <property type="entry name" value="ATP-synt_Fo_b"/>
    <property type="match status" value="1"/>
</dbReference>
<dbReference type="GO" id="GO:0015986">
    <property type="term" value="P:proton motive force-driven ATP synthesis"/>
    <property type="evidence" value="ECO:0007669"/>
    <property type="project" value="InterPro"/>
</dbReference>
<keyword evidence="2" id="KW-0813">Transport</keyword>
<keyword evidence="12" id="KW-0378">Hydrolase</keyword>
<evidence type="ECO:0000256" key="11">
    <source>
        <dbReference type="SAM" id="Phobius"/>
    </source>
</evidence>
<evidence type="ECO:0000256" key="4">
    <source>
        <dbReference type="ARBA" id="ARBA00022692"/>
    </source>
</evidence>
<evidence type="ECO:0000256" key="3">
    <source>
        <dbReference type="ARBA" id="ARBA00022547"/>
    </source>
</evidence>
<evidence type="ECO:0000256" key="5">
    <source>
        <dbReference type="ARBA" id="ARBA00022781"/>
    </source>
</evidence>
<dbReference type="InterPro" id="IPR002146">
    <property type="entry name" value="ATP_synth_b/b'su_bac/chlpt"/>
</dbReference>
<keyword evidence="10" id="KW-0175">Coiled coil</keyword>
<dbReference type="Pfam" id="PF00430">
    <property type="entry name" value="ATP-synt_B"/>
    <property type="match status" value="1"/>
</dbReference>
<accession>A0A1W1CZ54</accession>
<dbReference type="GO" id="GO:0016787">
    <property type="term" value="F:hydrolase activity"/>
    <property type="evidence" value="ECO:0007669"/>
    <property type="project" value="UniProtKB-KW"/>
</dbReference>
<dbReference type="HAMAP" id="MF_01398">
    <property type="entry name" value="ATP_synth_b_bprime"/>
    <property type="match status" value="1"/>
</dbReference>
<proteinExistence type="inferred from homology"/>
<keyword evidence="4 11" id="KW-0812">Transmembrane</keyword>
<evidence type="ECO:0000256" key="7">
    <source>
        <dbReference type="ARBA" id="ARBA00023065"/>
    </source>
</evidence>
<evidence type="ECO:0000256" key="1">
    <source>
        <dbReference type="ARBA" id="ARBA00004167"/>
    </source>
</evidence>
<gene>
    <name evidence="12" type="ORF">MNB_SV-13-2203</name>
</gene>
<evidence type="ECO:0000256" key="6">
    <source>
        <dbReference type="ARBA" id="ARBA00022989"/>
    </source>
</evidence>
<comment type="subcellular location">
    <subcellularLocation>
        <location evidence="1">Membrane</location>
        <topology evidence="1">Single-pass membrane protein</topology>
    </subcellularLocation>
</comment>
<dbReference type="GO" id="GO:0045259">
    <property type="term" value="C:proton-transporting ATP synthase complex"/>
    <property type="evidence" value="ECO:0007669"/>
    <property type="project" value="UniProtKB-KW"/>
</dbReference>
<evidence type="ECO:0000256" key="8">
    <source>
        <dbReference type="ARBA" id="ARBA00023136"/>
    </source>
</evidence>
<dbReference type="EMBL" id="FPHM01000206">
    <property type="protein sequence ID" value="SFV71138.1"/>
    <property type="molecule type" value="Genomic_DNA"/>
</dbReference>
<keyword evidence="5" id="KW-0375">Hydrogen ion transport</keyword>
<keyword evidence="3" id="KW-0138">CF(0)</keyword>
<sequence>MKKIVLLSLLVVPAIVLASAAGEETRYFMQTGREYDFLPRLVNFSIFISLLFYVLTQPVKAFFKGRSADIATQLNEIEIKLQVAKDEKKEAQMRLTSSEEKAKEILVDAEAEAKLLAGKIVLANENELLLLDKQQEEKITLEERKSAREAIDEVLSENITTDDINLSEKKVIDILSKKAEHGKVA</sequence>
<evidence type="ECO:0000256" key="10">
    <source>
        <dbReference type="SAM" id="Coils"/>
    </source>
</evidence>
<dbReference type="EC" id="3.6.3.14" evidence="12"/>
<organism evidence="12">
    <name type="scientific">hydrothermal vent metagenome</name>
    <dbReference type="NCBI Taxonomy" id="652676"/>
    <lineage>
        <taxon>unclassified sequences</taxon>
        <taxon>metagenomes</taxon>
        <taxon>ecological metagenomes</taxon>
    </lineage>
</organism>
<reference evidence="12" key="1">
    <citation type="submission" date="2016-10" db="EMBL/GenBank/DDBJ databases">
        <authorList>
            <person name="de Groot N.N."/>
        </authorList>
    </citation>
    <scope>NUCLEOTIDE SEQUENCE</scope>
</reference>
<dbReference type="GO" id="GO:0015078">
    <property type="term" value="F:proton transmembrane transporter activity"/>
    <property type="evidence" value="ECO:0007669"/>
    <property type="project" value="InterPro"/>
</dbReference>
<evidence type="ECO:0000313" key="12">
    <source>
        <dbReference type="EMBL" id="SFV71138.1"/>
    </source>
</evidence>
<comment type="function">
    <text evidence="9">F(1)F(0) ATP synthase produces ATP from ADP in the presence of a proton or sodium gradient. F-type ATPases consist of two structural domains, F(1) containing the extramembraneous catalytic core and F(0) containing the membrane proton channel, linked together by a central stalk and a peripheral stalk. During catalysis, ATP synthesis in the catalytic domain of F(1) is coupled via a rotary mechanism of the central stalk subunits to proton translocation.</text>
</comment>
<keyword evidence="6 11" id="KW-1133">Transmembrane helix</keyword>
<evidence type="ECO:0000256" key="2">
    <source>
        <dbReference type="ARBA" id="ARBA00022448"/>
    </source>
</evidence>
<feature type="transmembrane region" description="Helical" evidence="11">
    <location>
        <begin position="38"/>
        <end position="56"/>
    </location>
</feature>
<name>A0A1W1CZ54_9ZZZZ</name>
<keyword evidence="8 11" id="KW-0472">Membrane</keyword>
<keyword evidence="7" id="KW-0406">Ion transport</keyword>